<keyword evidence="3 7" id="KW-0413">Isomerase</keyword>
<proteinExistence type="inferred from homology"/>
<dbReference type="SUPFAM" id="SSF55120">
    <property type="entry name" value="Pseudouridine synthase"/>
    <property type="match status" value="1"/>
</dbReference>
<dbReference type="GO" id="GO:0016853">
    <property type="term" value="F:isomerase activity"/>
    <property type="evidence" value="ECO:0007669"/>
    <property type="project" value="UniProtKB-KW"/>
</dbReference>
<comment type="catalytic activity">
    <reaction evidence="1">
        <text>a uridine in RNA = a pseudouridine in RNA</text>
        <dbReference type="Rhea" id="RHEA:48348"/>
        <dbReference type="Rhea" id="RHEA-COMP:12068"/>
        <dbReference type="Rhea" id="RHEA-COMP:12069"/>
        <dbReference type="ChEBI" id="CHEBI:65314"/>
        <dbReference type="ChEBI" id="CHEBI:65315"/>
    </reaction>
</comment>
<dbReference type="Pfam" id="PF00849">
    <property type="entry name" value="PseudoU_synth_2"/>
    <property type="match status" value="1"/>
</dbReference>
<dbReference type="PANTHER" id="PTHR21600">
    <property type="entry name" value="MITOCHONDRIAL RNA PSEUDOURIDINE SYNTHASE"/>
    <property type="match status" value="1"/>
</dbReference>
<comment type="caution">
    <text evidence="7">The sequence shown here is derived from an EMBL/GenBank/DDBJ whole genome shotgun (WGS) entry which is preliminary data.</text>
</comment>
<sequence length="251" mass="27794">MTIDRTPAAGDSVLSILYEDNHLLAVVKPPGILSQADDTGESDMVTLLKQDLKIRYGKPGNVYVGLVHRLDRPVGGAMLFAKTSKGASRLSESVRSRAFDKIYIAVVHGSPAARAGRLRHYLRKDSARNIVSVHSQEVSEAKEAILDYAVVSNRNQYSLIAVRLLTGRPHQIRAQMSAVGCPLVFDRKYGAPAPDGERDIALWSASIGVAHPVTKEWITFQSFPPQTEPWTRWSEEELQQALTILPDRERV</sequence>
<protein>
    <recommendedName>
        <fullName evidence="4">RNA pseudouridylate synthase</fullName>
    </recommendedName>
    <alternativeName>
        <fullName evidence="5">RNA-uridine isomerase</fullName>
    </alternativeName>
</protein>
<evidence type="ECO:0000256" key="2">
    <source>
        <dbReference type="ARBA" id="ARBA00010876"/>
    </source>
</evidence>
<dbReference type="RefSeq" id="WP_204818336.1">
    <property type="nucleotide sequence ID" value="NZ_JANHOF010000004.1"/>
</dbReference>
<evidence type="ECO:0000313" key="7">
    <source>
        <dbReference type="EMBL" id="MFC0390991.1"/>
    </source>
</evidence>
<dbReference type="InterPro" id="IPR050188">
    <property type="entry name" value="RluA_PseudoU_synthase"/>
</dbReference>
<dbReference type="Gene3D" id="3.30.2350.10">
    <property type="entry name" value="Pseudouridine synthase"/>
    <property type="match status" value="1"/>
</dbReference>
<evidence type="ECO:0000259" key="6">
    <source>
        <dbReference type="Pfam" id="PF00849"/>
    </source>
</evidence>
<feature type="domain" description="Pseudouridine synthase RsuA/RluA-like" evidence="6">
    <location>
        <begin position="22"/>
        <end position="178"/>
    </location>
</feature>
<evidence type="ECO:0000313" key="8">
    <source>
        <dbReference type="Proteomes" id="UP001589818"/>
    </source>
</evidence>
<evidence type="ECO:0000256" key="3">
    <source>
        <dbReference type="ARBA" id="ARBA00023235"/>
    </source>
</evidence>
<dbReference type="InterPro" id="IPR020103">
    <property type="entry name" value="PsdUridine_synth_cat_dom_sf"/>
</dbReference>
<organism evidence="7 8">
    <name type="scientific">Paenibacillus mendelii</name>
    <dbReference type="NCBI Taxonomy" id="206163"/>
    <lineage>
        <taxon>Bacteria</taxon>
        <taxon>Bacillati</taxon>
        <taxon>Bacillota</taxon>
        <taxon>Bacilli</taxon>
        <taxon>Bacillales</taxon>
        <taxon>Paenibacillaceae</taxon>
        <taxon>Paenibacillus</taxon>
    </lineage>
</organism>
<reference evidence="7 8" key="1">
    <citation type="submission" date="2024-09" db="EMBL/GenBank/DDBJ databases">
        <authorList>
            <person name="Sun Q."/>
            <person name="Mori K."/>
        </authorList>
    </citation>
    <scope>NUCLEOTIDE SEQUENCE [LARGE SCALE GENOMIC DNA]</scope>
    <source>
        <strain evidence="7 8">CCM 4839</strain>
    </source>
</reference>
<dbReference type="PANTHER" id="PTHR21600:SF83">
    <property type="entry name" value="PSEUDOURIDYLATE SYNTHASE RPUSD4, MITOCHONDRIAL"/>
    <property type="match status" value="1"/>
</dbReference>
<dbReference type="Proteomes" id="UP001589818">
    <property type="component" value="Unassembled WGS sequence"/>
</dbReference>
<dbReference type="CDD" id="cd02869">
    <property type="entry name" value="PseudoU_synth_RluA_like"/>
    <property type="match status" value="1"/>
</dbReference>
<evidence type="ECO:0000256" key="1">
    <source>
        <dbReference type="ARBA" id="ARBA00000073"/>
    </source>
</evidence>
<evidence type="ECO:0000256" key="5">
    <source>
        <dbReference type="ARBA" id="ARBA00033164"/>
    </source>
</evidence>
<keyword evidence="8" id="KW-1185">Reference proteome</keyword>
<name>A0ABV6J546_9BACL</name>
<comment type="similarity">
    <text evidence="2">Belongs to the pseudouridine synthase RluA family.</text>
</comment>
<accession>A0ABV6J546</accession>
<gene>
    <name evidence="7" type="ORF">ACFFJ8_06345</name>
</gene>
<dbReference type="EMBL" id="JBHLVF010000010">
    <property type="protein sequence ID" value="MFC0390991.1"/>
    <property type="molecule type" value="Genomic_DNA"/>
</dbReference>
<dbReference type="InterPro" id="IPR006145">
    <property type="entry name" value="PsdUridine_synth_RsuA/RluA"/>
</dbReference>
<evidence type="ECO:0000256" key="4">
    <source>
        <dbReference type="ARBA" id="ARBA00031870"/>
    </source>
</evidence>